<organism evidence="1 2">
    <name type="scientific">Papaver somniferum</name>
    <name type="common">Opium poppy</name>
    <dbReference type="NCBI Taxonomy" id="3469"/>
    <lineage>
        <taxon>Eukaryota</taxon>
        <taxon>Viridiplantae</taxon>
        <taxon>Streptophyta</taxon>
        <taxon>Embryophyta</taxon>
        <taxon>Tracheophyta</taxon>
        <taxon>Spermatophyta</taxon>
        <taxon>Magnoliopsida</taxon>
        <taxon>Ranunculales</taxon>
        <taxon>Papaveraceae</taxon>
        <taxon>Papaveroideae</taxon>
        <taxon>Papaver</taxon>
    </lineage>
</organism>
<dbReference type="EMBL" id="CM010716">
    <property type="protein sequence ID" value="RZC51888.1"/>
    <property type="molecule type" value="Genomic_DNA"/>
</dbReference>
<dbReference type="Gramene" id="RZC51888">
    <property type="protein sequence ID" value="RZC51888"/>
    <property type="gene ID" value="C5167_020312"/>
</dbReference>
<dbReference type="Proteomes" id="UP000316621">
    <property type="component" value="Chromosome 2"/>
</dbReference>
<accession>A0A4Y7IWM6</accession>
<protein>
    <submittedName>
        <fullName evidence="1">Uncharacterized protein</fullName>
    </submittedName>
</protein>
<gene>
    <name evidence="1" type="ORF">C5167_020312</name>
</gene>
<proteinExistence type="predicted"/>
<sequence length="103" mass="10946">MIGGIVDKVSVEVVDVTGGVIEVKSVDLVVTMSIFGGAESNDGKILTLGKIEIHSVSKPVEVPSNKEKEIDWGSVFNTMRELAIDDTSTLKDNVIIISVVGMT</sequence>
<name>A0A4Y7IWM6_PAPSO</name>
<evidence type="ECO:0000313" key="1">
    <source>
        <dbReference type="EMBL" id="RZC51888.1"/>
    </source>
</evidence>
<dbReference type="AlphaFoldDB" id="A0A4Y7IWM6"/>
<evidence type="ECO:0000313" key="2">
    <source>
        <dbReference type="Proteomes" id="UP000316621"/>
    </source>
</evidence>
<reference evidence="1 2" key="1">
    <citation type="journal article" date="2018" name="Science">
        <title>The opium poppy genome and morphinan production.</title>
        <authorList>
            <person name="Guo L."/>
            <person name="Winzer T."/>
            <person name="Yang X."/>
            <person name="Li Y."/>
            <person name="Ning Z."/>
            <person name="He Z."/>
            <person name="Teodor R."/>
            <person name="Lu Y."/>
            <person name="Bowser T.A."/>
            <person name="Graham I.A."/>
            <person name="Ye K."/>
        </authorList>
    </citation>
    <scope>NUCLEOTIDE SEQUENCE [LARGE SCALE GENOMIC DNA]</scope>
    <source>
        <strain evidence="2">cv. HN1</strain>
        <tissue evidence="1">Leaves</tissue>
    </source>
</reference>
<keyword evidence="2" id="KW-1185">Reference proteome</keyword>